<protein>
    <submittedName>
        <fullName evidence="1">Uncharacterized protein</fullName>
    </submittedName>
</protein>
<organism evidence="1 2">
    <name type="scientific">Nannocystis pusilla</name>
    <dbReference type="NCBI Taxonomy" id="889268"/>
    <lineage>
        <taxon>Bacteria</taxon>
        <taxon>Pseudomonadati</taxon>
        <taxon>Myxococcota</taxon>
        <taxon>Polyangia</taxon>
        <taxon>Nannocystales</taxon>
        <taxon>Nannocystaceae</taxon>
        <taxon>Nannocystis</taxon>
    </lineage>
</organism>
<proteinExistence type="predicted"/>
<evidence type="ECO:0000313" key="1">
    <source>
        <dbReference type="EMBL" id="MBZ5711671.1"/>
    </source>
</evidence>
<sequence>MASERGEAGRSCAGQGTIGGRASELDLSLRAAAHSIARQVEGRAAGSWTIVAATLVAGCPSGQAITTDATGDAVARGAASTWNHGLSSATPSSPRAWCSCCSWVTYNCGGGWSGPVVADLGGPGA</sequence>
<name>A0ABS7TU39_9BACT</name>
<accession>A0ABS7TU39</accession>
<gene>
    <name evidence="1" type="ORF">K7C98_20720</name>
</gene>
<reference evidence="1" key="1">
    <citation type="submission" date="2021-08" db="EMBL/GenBank/DDBJ databases">
        <authorList>
            <person name="Stevens D.C."/>
        </authorList>
    </citation>
    <scope>NUCLEOTIDE SEQUENCE</scope>
    <source>
        <strain evidence="1">DSM 53165</strain>
    </source>
</reference>
<evidence type="ECO:0000313" key="2">
    <source>
        <dbReference type="Proteomes" id="UP001139031"/>
    </source>
</evidence>
<keyword evidence="2" id="KW-1185">Reference proteome</keyword>
<dbReference type="Proteomes" id="UP001139031">
    <property type="component" value="Unassembled WGS sequence"/>
</dbReference>
<dbReference type="RefSeq" id="WP_224193432.1">
    <property type="nucleotide sequence ID" value="NZ_JAIRAU010000027.1"/>
</dbReference>
<comment type="caution">
    <text evidence="1">The sequence shown here is derived from an EMBL/GenBank/DDBJ whole genome shotgun (WGS) entry which is preliminary data.</text>
</comment>
<dbReference type="EMBL" id="JAIRAU010000027">
    <property type="protein sequence ID" value="MBZ5711671.1"/>
    <property type="molecule type" value="Genomic_DNA"/>
</dbReference>